<dbReference type="PANTHER" id="PTHR34203">
    <property type="entry name" value="METHYLTRANSFERASE, FKBM FAMILY PROTEIN"/>
    <property type="match status" value="1"/>
</dbReference>
<dbReference type="AlphaFoldDB" id="A0AB40BV61"/>
<name>A0AB40BV61_DIOCR</name>
<feature type="signal peptide" evidence="1">
    <location>
        <begin position="1"/>
        <end position="32"/>
    </location>
</feature>
<keyword evidence="2" id="KW-1185">Reference proteome</keyword>
<dbReference type="InterPro" id="IPR006342">
    <property type="entry name" value="FkbM_mtfrase"/>
</dbReference>
<organism evidence="2 3">
    <name type="scientific">Dioscorea cayennensis subsp. rotundata</name>
    <name type="common">White Guinea yam</name>
    <name type="synonym">Dioscorea rotundata</name>
    <dbReference type="NCBI Taxonomy" id="55577"/>
    <lineage>
        <taxon>Eukaryota</taxon>
        <taxon>Viridiplantae</taxon>
        <taxon>Streptophyta</taxon>
        <taxon>Embryophyta</taxon>
        <taxon>Tracheophyta</taxon>
        <taxon>Spermatophyta</taxon>
        <taxon>Magnoliopsida</taxon>
        <taxon>Liliopsida</taxon>
        <taxon>Dioscoreales</taxon>
        <taxon>Dioscoreaceae</taxon>
        <taxon>Dioscorea</taxon>
    </lineage>
</organism>
<dbReference type="SUPFAM" id="SSF53335">
    <property type="entry name" value="S-adenosyl-L-methionine-dependent methyltransferases"/>
    <property type="match status" value="1"/>
</dbReference>
<dbReference type="NCBIfam" id="TIGR01444">
    <property type="entry name" value="fkbM_fam"/>
    <property type="match status" value="1"/>
</dbReference>
<reference evidence="3" key="1">
    <citation type="submission" date="2025-08" db="UniProtKB">
        <authorList>
            <consortium name="RefSeq"/>
        </authorList>
    </citation>
    <scope>IDENTIFICATION</scope>
</reference>
<dbReference type="Gene3D" id="3.40.50.150">
    <property type="entry name" value="Vaccinia Virus protein VP39"/>
    <property type="match status" value="1"/>
</dbReference>
<dbReference type="GeneID" id="120267749"/>
<evidence type="ECO:0000313" key="2">
    <source>
        <dbReference type="Proteomes" id="UP001515500"/>
    </source>
</evidence>
<keyword evidence="1" id="KW-0732">Signal</keyword>
<dbReference type="Proteomes" id="UP001515500">
    <property type="component" value="Chromosome 8"/>
</dbReference>
<evidence type="ECO:0000313" key="3">
    <source>
        <dbReference type="RefSeq" id="XP_039131362.1"/>
    </source>
</evidence>
<accession>A0AB40BV61</accession>
<feature type="chain" id="PRO_5044342905" evidence="1">
    <location>
        <begin position="33"/>
        <end position="206"/>
    </location>
</feature>
<dbReference type="PANTHER" id="PTHR34203:SF13">
    <property type="entry name" value="EXPRESSED PROTEIN"/>
    <property type="match status" value="1"/>
</dbReference>
<dbReference type="InterPro" id="IPR052514">
    <property type="entry name" value="SAM-dependent_MTase"/>
</dbReference>
<protein>
    <submittedName>
        <fullName evidence="3">Uncharacterized protein LOC120267749</fullName>
    </submittedName>
</protein>
<proteinExistence type="predicted"/>
<gene>
    <name evidence="3" type="primary">LOC120267749</name>
</gene>
<evidence type="ECO:0000256" key="1">
    <source>
        <dbReference type="SAM" id="SignalP"/>
    </source>
</evidence>
<dbReference type="InterPro" id="IPR029063">
    <property type="entry name" value="SAM-dependent_MTases_sf"/>
</dbReference>
<sequence>MENTASHPSRHLRLLPLRLLLLLLFCMQTLTPSPFPKPSLLLHRLRSVPSTDRNARRPPPSSPVAQPFLHFLADLGTVPDKPHKKIARMLKGKTFRRPDISVTIQDYLASKGAAVGDGIVVDVGANVGMATFAATAAMGFHVVAFEPVLENLQRLCDGLFLNRAWDRVSLFAAAASDRIGNITFHKVFFAFKKKRFFFGNLRVFET</sequence>
<dbReference type="RefSeq" id="XP_039131362.1">
    <property type="nucleotide sequence ID" value="XM_039275428.1"/>
</dbReference>